<reference evidence="4" key="1">
    <citation type="submission" date="2018-06" db="EMBL/GenBank/DDBJ databases">
        <authorList>
            <person name="Zhirakovskaya E."/>
        </authorList>
    </citation>
    <scope>NUCLEOTIDE SEQUENCE</scope>
</reference>
<dbReference type="InterPro" id="IPR046357">
    <property type="entry name" value="PPIase_dom_sf"/>
</dbReference>
<feature type="transmembrane region" description="Helical" evidence="2">
    <location>
        <begin position="21"/>
        <end position="41"/>
    </location>
</feature>
<dbReference type="EMBL" id="UOEP01000097">
    <property type="protein sequence ID" value="VAW19333.1"/>
    <property type="molecule type" value="Genomic_DNA"/>
</dbReference>
<accession>A0A3B0TT05</accession>
<dbReference type="PROSITE" id="PS50198">
    <property type="entry name" value="PPIC_PPIASE_2"/>
    <property type="match status" value="2"/>
</dbReference>
<keyword evidence="1" id="KW-0732">Signal</keyword>
<keyword evidence="4" id="KW-0413">Isomerase</keyword>
<gene>
    <name evidence="4" type="ORF">MNBD_BACTEROID01-199</name>
</gene>
<evidence type="ECO:0000313" key="4">
    <source>
        <dbReference type="EMBL" id="VAW19333.1"/>
    </source>
</evidence>
<dbReference type="InterPro" id="IPR000297">
    <property type="entry name" value="PPIase_PpiC"/>
</dbReference>
<evidence type="ECO:0000256" key="1">
    <source>
        <dbReference type="ARBA" id="ARBA00022729"/>
    </source>
</evidence>
<dbReference type="SUPFAM" id="SSF109998">
    <property type="entry name" value="Triger factor/SurA peptide-binding domain-like"/>
    <property type="match status" value="1"/>
</dbReference>
<dbReference type="PANTHER" id="PTHR47637:SF1">
    <property type="entry name" value="CHAPERONE SURA"/>
    <property type="match status" value="1"/>
</dbReference>
<dbReference type="InterPro" id="IPR027304">
    <property type="entry name" value="Trigger_fact/SurA_dom_sf"/>
</dbReference>
<name>A0A3B0TT05_9ZZZZ</name>
<proteinExistence type="predicted"/>
<dbReference type="InterPro" id="IPR050280">
    <property type="entry name" value="OMP_Chaperone_SurA"/>
</dbReference>
<organism evidence="4">
    <name type="scientific">hydrothermal vent metagenome</name>
    <dbReference type="NCBI Taxonomy" id="652676"/>
    <lineage>
        <taxon>unclassified sequences</taxon>
        <taxon>metagenomes</taxon>
        <taxon>ecological metagenomes</taxon>
    </lineage>
</organism>
<protein>
    <submittedName>
        <fullName evidence="4">Periplasmic chaperone and peptidyl-prolyl cis-trans isomerase of outer membrane proteins SurA</fullName>
        <ecNumber evidence="4">5.2.1.8</ecNumber>
    </submittedName>
</protein>
<dbReference type="EC" id="5.2.1.8" evidence="4"/>
<dbReference type="Gene3D" id="3.10.50.40">
    <property type="match status" value="2"/>
</dbReference>
<keyword evidence="2" id="KW-1133">Transmembrane helix</keyword>
<dbReference type="PANTHER" id="PTHR47637">
    <property type="entry name" value="CHAPERONE SURA"/>
    <property type="match status" value="1"/>
</dbReference>
<dbReference type="SUPFAM" id="SSF54534">
    <property type="entry name" value="FKBP-like"/>
    <property type="match status" value="2"/>
</dbReference>
<dbReference type="GO" id="GO:0003755">
    <property type="term" value="F:peptidyl-prolyl cis-trans isomerase activity"/>
    <property type="evidence" value="ECO:0007669"/>
    <property type="project" value="UniProtKB-EC"/>
</dbReference>
<feature type="domain" description="PpiC" evidence="3">
    <location>
        <begin position="294"/>
        <end position="391"/>
    </location>
</feature>
<feature type="domain" description="PpiC" evidence="3">
    <location>
        <begin position="192"/>
        <end position="291"/>
    </location>
</feature>
<dbReference type="Gene3D" id="1.10.4030.10">
    <property type="entry name" value="Porin chaperone SurA, peptide-binding domain"/>
    <property type="match status" value="1"/>
</dbReference>
<keyword evidence="2" id="KW-0812">Transmembrane</keyword>
<sequence length="468" mass="53538">MKYTRMVSEPISLSSIIRKTVMVVFRIFIAILVFSPFYTFAQDKVIDQIVAVVGGNIILKSEIEEMYIQYQAQGITSDGDMKCEILENLLIDKLLLAEAEFDSTIEATPSQINQQLDSQIQMYLDHFGSEGAVAKYFNKPLAVIKSDMQDMIKNRLLTQQMKSKIIKGITVTPSEVRRNYRELDKDKIPHIPTQYEYAQITIYPKISVEEENRVKAKLREYKKRIEEGMSFATLAVLYSEGPSASNGGELDYMGRAQLDQAYAAAAFNLRGDKVSNVVKSEFGYHIIQLIDKKGEKVKTRHILLRPKVSPEAKEKAFNALDSLANLIRKGDISFEDAAKKFSYDKNSRNNGGIVVNPNTMSSKFSIEEIDGDVSKRITKLHINEISEPFETVDENSKRNVYKIIKLINKIEGHTANLQNDYQKLAELYLLEKQDKTLKDWYAEKQSNTYIRIDDTYANCNFKFGKWIK</sequence>
<keyword evidence="2" id="KW-0472">Membrane</keyword>
<dbReference type="Pfam" id="PF00639">
    <property type="entry name" value="Rotamase"/>
    <property type="match status" value="2"/>
</dbReference>
<evidence type="ECO:0000256" key="2">
    <source>
        <dbReference type="SAM" id="Phobius"/>
    </source>
</evidence>
<evidence type="ECO:0000259" key="3">
    <source>
        <dbReference type="PROSITE" id="PS50198"/>
    </source>
</evidence>
<dbReference type="AlphaFoldDB" id="A0A3B0TT05"/>